<name>A0ABQ8BLV6_BRANA</name>
<feature type="region of interest" description="Disordered" evidence="1">
    <location>
        <begin position="85"/>
        <end position="139"/>
    </location>
</feature>
<comment type="caution">
    <text evidence="2">The sequence shown here is derived from an EMBL/GenBank/DDBJ whole genome shotgun (WGS) entry which is preliminary data.</text>
</comment>
<sequence>MNLFPALTKIAWTLDPTSRSVKTLCSCLKSEISSTLANVIRVFLTDISPWAVKKADAIFVGQYIFTGTETTSVLLEIMIRDGDEAAAQEDEMVRNEPEVEKKMELEPEFEKQKEKKQLQGERDTETARGERLKSEAAEA</sequence>
<organism evidence="2 3">
    <name type="scientific">Brassica napus</name>
    <name type="common">Rape</name>
    <dbReference type="NCBI Taxonomy" id="3708"/>
    <lineage>
        <taxon>Eukaryota</taxon>
        <taxon>Viridiplantae</taxon>
        <taxon>Streptophyta</taxon>
        <taxon>Embryophyta</taxon>
        <taxon>Tracheophyta</taxon>
        <taxon>Spermatophyta</taxon>
        <taxon>Magnoliopsida</taxon>
        <taxon>eudicotyledons</taxon>
        <taxon>Gunneridae</taxon>
        <taxon>Pentapetalae</taxon>
        <taxon>rosids</taxon>
        <taxon>malvids</taxon>
        <taxon>Brassicales</taxon>
        <taxon>Brassicaceae</taxon>
        <taxon>Brassiceae</taxon>
        <taxon>Brassica</taxon>
    </lineage>
</organism>
<protein>
    <submittedName>
        <fullName evidence="2">Uncharacterized protein</fullName>
    </submittedName>
</protein>
<feature type="compositionally biased region" description="Basic and acidic residues" evidence="1">
    <location>
        <begin position="91"/>
        <end position="139"/>
    </location>
</feature>
<gene>
    <name evidence="2" type="ORF">HID58_037500</name>
</gene>
<evidence type="ECO:0000256" key="1">
    <source>
        <dbReference type="SAM" id="MobiDB-lite"/>
    </source>
</evidence>
<evidence type="ECO:0000313" key="2">
    <source>
        <dbReference type="EMBL" id="KAH0905673.1"/>
    </source>
</evidence>
<keyword evidence="3" id="KW-1185">Reference proteome</keyword>
<evidence type="ECO:0000313" key="3">
    <source>
        <dbReference type="Proteomes" id="UP000824890"/>
    </source>
</evidence>
<accession>A0ABQ8BLV6</accession>
<dbReference type="Proteomes" id="UP000824890">
    <property type="component" value="Unassembled WGS sequence"/>
</dbReference>
<dbReference type="EMBL" id="JAGKQM010000010">
    <property type="protein sequence ID" value="KAH0905673.1"/>
    <property type="molecule type" value="Genomic_DNA"/>
</dbReference>
<proteinExistence type="predicted"/>
<reference evidence="2 3" key="1">
    <citation type="submission" date="2021-05" db="EMBL/GenBank/DDBJ databases">
        <title>Genome Assembly of Synthetic Allotetraploid Brassica napus Reveals Homoeologous Exchanges between Subgenomes.</title>
        <authorList>
            <person name="Davis J.T."/>
        </authorList>
    </citation>
    <scope>NUCLEOTIDE SEQUENCE [LARGE SCALE GENOMIC DNA]</scope>
    <source>
        <strain evidence="3">cv. Da-Ae</strain>
        <tissue evidence="2">Seedling</tissue>
    </source>
</reference>